<proteinExistence type="inferred from homology"/>
<keyword evidence="4" id="KW-1185">Reference proteome</keyword>
<comment type="similarity">
    <text evidence="1">Belongs to the HMG-CoA reductase family.</text>
</comment>
<dbReference type="InterPro" id="IPR002202">
    <property type="entry name" value="HMG_CoA_Rdtase"/>
</dbReference>
<dbReference type="PANTHER" id="PTHR10572:SF24">
    <property type="entry name" value="3-HYDROXY-3-METHYLGLUTARYL-COENZYME A REDUCTASE"/>
    <property type="match status" value="1"/>
</dbReference>
<dbReference type="PROSITE" id="PS00318">
    <property type="entry name" value="HMG_COA_REDUCTASE_2"/>
    <property type="match status" value="1"/>
</dbReference>
<evidence type="ECO:0000313" key="3">
    <source>
        <dbReference type="EMBL" id="SDO72986.1"/>
    </source>
</evidence>
<dbReference type="InterPro" id="IPR023074">
    <property type="entry name" value="HMG_CoA_Rdtase_cat_sf"/>
</dbReference>
<gene>
    <name evidence="3" type="ORF">SAMN05421507_103496</name>
</gene>
<dbReference type="RefSeq" id="WP_143022631.1">
    <property type="nucleotide sequence ID" value="NZ_FNIX01000003.1"/>
</dbReference>
<dbReference type="Gene3D" id="3.90.770.10">
    <property type="entry name" value="3-hydroxy-3-methylglutaryl-coenzyme A Reductase, Chain A, domain 2"/>
    <property type="match status" value="1"/>
</dbReference>
<dbReference type="SUPFAM" id="SSF56542">
    <property type="entry name" value="Substrate-binding domain of HMG-CoA reductase"/>
    <property type="match status" value="1"/>
</dbReference>
<dbReference type="PANTHER" id="PTHR10572">
    <property type="entry name" value="3-HYDROXY-3-METHYLGLUTARYL-COENZYME A REDUCTASE"/>
    <property type="match status" value="1"/>
</dbReference>
<accession>A0A1H0LYC5</accession>
<dbReference type="Proteomes" id="UP000199691">
    <property type="component" value="Unassembled WGS sequence"/>
</dbReference>
<dbReference type="PROSITE" id="PS50065">
    <property type="entry name" value="HMG_COA_REDUCTASE_4"/>
    <property type="match status" value="1"/>
</dbReference>
<dbReference type="AlphaFoldDB" id="A0A1H0LYC5"/>
<dbReference type="Pfam" id="PF00368">
    <property type="entry name" value="HMG-CoA_red"/>
    <property type="match status" value="1"/>
</dbReference>
<keyword evidence="2" id="KW-0560">Oxidoreductase</keyword>
<dbReference type="GO" id="GO:0004420">
    <property type="term" value="F:hydroxymethylglutaryl-CoA reductase (NADPH) activity"/>
    <property type="evidence" value="ECO:0007669"/>
    <property type="project" value="InterPro"/>
</dbReference>
<dbReference type="GO" id="GO:0015936">
    <property type="term" value="P:coenzyme A metabolic process"/>
    <property type="evidence" value="ECO:0007669"/>
    <property type="project" value="InterPro"/>
</dbReference>
<dbReference type="InterPro" id="IPR009029">
    <property type="entry name" value="HMG_CoA_Rdtase_sub-bd_dom_sf"/>
</dbReference>
<dbReference type="PRINTS" id="PR00071">
    <property type="entry name" value="HMGCOARDTASE"/>
</dbReference>
<dbReference type="OrthoDB" id="9794902at2"/>
<protein>
    <submittedName>
        <fullName evidence="3">Hydroxymethylglutaryl-CoA reductase (NADPH)</fullName>
    </submittedName>
</protein>
<evidence type="ECO:0000256" key="2">
    <source>
        <dbReference type="ARBA" id="ARBA00023002"/>
    </source>
</evidence>
<dbReference type="STRING" id="641025.SAMN05421507_103496"/>
<dbReference type="InterPro" id="IPR009023">
    <property type="entry name" value="HMG_CoA_Rdtase_NAD(P)-bd_sf"/>
</dbReference>
<evidence type="ECO:0000256" key="1">
    <source>
        <dbReference type="ARBA" id="ARBA00007661"/>
    </source>
</evidence>
<name>A0A1H0LYC5_9PSEU</name>
<dbReference type="EMBL" id="FNIX01000003">
    <property type="protein sequence ID" value="SDO72986.1"/>
    <property type="molecule type" value="Genomic_DNA"/>
</dbReference>
<sequence>MHISRTSERQRRNLLAELLSDDKKLITALETTLTESDVAGNVENFVGAVPVPLGLCGPVLVNGQHAVGEFVVPMATLEGTLVASYSRGAKMLKASGGCEVVVTADRFLRGIHYRVNSLREAQDLVLWCRNQEQVLLAVAESTSGHLRAQRFHYEHVGSTVLVSVEFTTGDAMGSNMASKAIAAVSEHVVRYSGIELEEFLPYPEDKKPIPARLKGKAVTARAVLPADVVASQGRTDVLRLDRYVQAYRSTLALHGSSSLNIHVANGMAGLFQAFGQDMAYLGECAKGIVDSRVTSSGDLEISLTLPTLVVGTVGGGTGLPAFQATLGMVGCAGTGKVAKLAEIIAAVLLAGEIGCAVAQCAGEFVSAHESLGRNRPDESD</sequence>
<organism evidence="3 4">
    <name type="scientific">Lentzea jiangxiensis</name>
    <dbReference type="NCBI Taxonomy" id="641025"/>
    <lineage>
        <taxon>Bacteria</taxon>
        <taxon>Bacillati</taxon>
        <taxon>Actinomycetota</taxon>
        <taxon>Actinomycetes</taxon>
        <taxon>Pseudonocardiales</taxon>
        <taxon>Pseudonocardiaceae</taxon>
        <taxon>Lentzea</taxon>
    </lineage>
</organism>
<dbReference type="SUPFAM" id="SSF55035">
    <property type="entry name" value="NAD-binding domain of HMG-CoA reductase"/>
    <property type="match status" value="1"/>
</dbReference>
<dbReference type="Gene3D" id="3.30.70.420">
    <property type="entry name" value="Hydroxymethylglutaryl-CoA reductase, class I/II, NAD/NADP-binding domain"/>
    <property type="match status" value="1"/>
</dbReference>
<dbReference type="InterPro" id="IPR023076">
    <property type="entry name" value="HMG_CoA_Rdtase_CS"/>
</dbReference>
<reference evidence="4" key="1">
    <citation type="submission" date="2016-10" db="EMBL/GenBank/DDBJ databases">
        <authorList>
            <person name="Varghese N."/>
            <person name="Submissions S."/>
        </authorList>
    </citation>
    <scope>NUCLEOTIDE SEQUENCE [LARGE SCALE GENOMIC DNA]</scope>
    <source>
        <strain evidence="4">CGMCC 4.6609</strain>
    </source>
</reference>
<evidence type="ECO:0000313" key="4">
    <source>
        <dbReference type="Proteomes" id="UP000199691"/>
    </source>
</evidence>